<keyword evidence="3" id="KW-1133">Transmembrane helix</keyword>
<evidence type="ECO:0000313" key="5">
    <source>
        <dbReference type="Proteomes" id="UP001226160"/>
    </source>
</evidence>
<dbReference type="AlphaFoldDB" id="A0AAP4F7K8"/>
<keyword evidence="3" id="KW-0472">Membrane</keyword>
<feature type="transmembrane region" description="Helical" evidence="3">
    <location>
        <begin position="7"/>
        <end position="29"/>
    </location>
</feature>
<evidence type="ECO:0000256" key="2">
    <source>
        <dbReference type="SAM" id="MobiDB-lite"/>
    </source>
</evidence>
<gene>
    <name evidence="4" type="ORF">QPX54_11380</name>
</gene>
<name>A0AAP4F7K8_9CORY</name>
<reference evidence="4" key="1">
    <citation type="submission" date="2023-05" db="EMBL/GenBank/DDBJ databases">
        <title>Metabolic capabilities are highly conserved among human nasal-associated Corynebacterium species in pangenomic analyses.</title>
        <authorList>
            <person name="Tran T.H."/>
            <person name="Roberts A.Q."/>
            <person name="Escapa I.F."/>
            <person name="Gao W."/>
            <person name="Conlan S."/>
            <person name="Kong H."/>
            <person name="Segre J.A."/>
            <person name="Kelly M.S."/>
            <person name="Lemon K.P."/>
        </authorList>
    </citation>
    <scope>NUCLEOTIDE SEQUENCE</scope>
    <source>
        <strain evidence="4">KPL2654</strain>
    </source>
</reference>
<dbReference type="InterPro" id="IPR021522">
    <property type="entry name" value="MctB"/>
</dbReference>
<feature type="coiled-coil region" evidence="1">
    <location>
        <begin position="44"/>
        <end position="71"/>
    </location>
</feature>
<dbReference type="GO" id="GO:0055070">
    <property type="term" value="P:copper ion homeostasis"/>
    <property type="evidence" value="ECO:0007669"/>
    <property type="project" value="InterPro"/>
</dbReference>
<sequence length="338" mass="33728">MAGASRTGVGIAGAGIGLALGAGLGVFLLSPNIPGATSADTSAATVASSEHEALEAKEQRAQRKAAAADEVVAASGQDIIDGVLDEQPVLVLATADADEDDVEKLRASLQRAGAIDAGVINLAEKFFSQDGADELKTIVANTLPAGTELSAENRDPGTHAGQALGAALTFAEGTDTPNSTTEDRGLLLETLADAEYLDYESGTILPGQAVVLVTGTGAAEGAADSSAEFAAKNQAAFAQALDEAGGATVVAGRAGDAEATNAVEQLRADDATTTAVSTIDAVDQTWGRLATVLAVAEQLQGASGAYGFGDSADAVLPDHDGDESAAESQNAHGHSENE</sequence>
<dbReference type="Proteomes" id="UP001226160">
    <property type="component" value="Unassembled WGS sequence"/>
</dbReference>
<accession>A0AAP4F7K8</accession>
<evidence type="ECO:0000256" key="3">
    <source>
        <dbReference type="SAM" id="Phobius"/>
    </source>
</evidence>
<dbReference type="GO" id="GO:0016020">
    <property type="term" value="C:membrane"/>
    <property type="evidence" value="ECO:0007669"/>
    <property type="project" value="InterPro"/>
</dbReference>
<dbReference type="Pfam" id="PF11382">
    <property type="entry name" value="MctB"/>
    <property type="match status" value="1"/>
</dbReference>
<comment type="caution">
    <text evidence="4">The sequence shown here is derived from an EMBL/GenBank/DDBJ whole genome shotgun (WGS) entry which is preliminary data.</text>
</comment>
<feature type="region of interest" description="Disordered" evidence="2">
    <location>
        <begin position="307"/>
        <end position="338"/>
    </location>
</feature>
<keyword evidence="3" id="KW-0812">Transmembrane</keyword>
<dbReference type="RefSeq" id="WP_284590043.1">
    <property type="nucleotide sequence ID" value="NZ_JASNVP010000017.1"/>
</dbReference>
<protein>
    <submittedName>
        <fullName evidence="4">Copper transporter</fullName>
    </submittedName>
</protein>
<proteinExistence type="predicted"/>
<keyword evidence="1" id="KW-0175">Coiled coil</keyword>
<organism evidence="4 5">
    <name type="scientific">Corynebacterium propinquum</name>
    <dbReference type="NCBI Taxonomy" id="43769"/>
    <lineage>
        <taxon>Bacteria</taxon>
        <taxon>Bacillati</taxon>
        <taxon>Actinomycetota</taxon>
        <taxon>Actinomycetes</taxon>
        <taxon>Mycobacteriales</taxon>
        <taxon>Corynebacteriaceae</taxon>
        <taxon>Corynebacterium</taxon>
    </lineage>
</organism>
<evidence type="ECO:0000256" key="1">
    <source>
        <dbReference type="SAM" id="Coils"/>
    </source>
</evidence>
<evidence type="ECO:0000313" key="4">
    <source>
        <dbReference type="EMBL" id="MDK4327100.1"/>
    </source>
</evidence>
<dbReference type="EMBL" id="JASNVP010000017">
    <property type="protein sequence ID" value="MDK4327100.1"/>
    <property type="molecule type" value="Genomic_DNA"/>
</dbReference>